<dbReference type="Gene3D" id="3.55.50.30">
    <property type="match status" value="1"/>
</dbReference>
<dbReference type="InterPro" id="IPR012373">
    <property type="entry name" value="Ferrdict_sens_TM"/>
</dbReference>
<sequence>MENEYLVKKWLNDELSAAEEKSFNALKNASLYKEIIEEAQYYKGDDYAKVADFNVLEDQLFSTKKNKVIPLNWIKIVSSIAAVLVIGFAVFSLLNKNNINSFATDLAHHEVITLPDNSIVKLNQYSQLDYNASDWEDNRLLNLNGEAYFDVEKGNRFEVKTNHGIVSVLGTEFNVYSRDNIFKVACYEGLVQITYNNDIVKVPAGTEFTLQSGTANNTEIVIAEPYWIKKMSVFDNASINDVIKELEKHYRVSISLDSDVNSKFTGAFEHNNLENALKSITQPLNLTFRITPNKVLIKNANKN</sequence>
<name>A0ABT7ZRU4_9FLAO</name>
<evidence type="ECO:0000259" key="3">
    <source>
        <dbReference type="Pfam" id="PF16344"/>
    </source>
</evidence>
<dbReference type="PANTHER" id="PTHR30273:SF2">
    <property type="entry name" value="PROTEIN FECR"/>
    <property type="match status" value="1"/>
</dbReference>
<gene>
    <name evidence="4" type="ORF">QMA06_03190</name>
</gene>
<dbReference type="InterPro" id="IPR006860">
    <property type="entry name" value="FecR"/>
</dbReference>
<keyword evidence="5" id="KW-1185">Reference proteome</keyword>
<dbReference type="Proteomes" id="UP001231197">
    <property type="component" value="Unassembled WGS sequence"/>
</dbReference>
<evidence type="ECO:0000313" key="4">
    <source>
        <dbReference type="EMBL" id="MDN3491711.1"/>
    </source>
</evidence>
<feature type="domain" description="FecR protein" evidence="2">
    <location>
        <begin position="109"/>
        <end position="192"/>
    </location>
</feature>
<keyword evidence="1" id="KW-0472">Membrane</keyword>
<dbReference type="InterPro" id="IPR032508">
    <property type="entry name" value="FecR_C"/>
</dbReference>
<proteinExistence type="predicted"/>
<dbReference type="EMBL" id="JASDDK010000001">
    <property type="protein sequence ID" value="MDN3491711.1"/>
    <property type="molecule type" value="Genomic_DNA"/>
</dbReference>
<accession>A0ABT7ZRU4</accession>
<evidence type="ECO:0000256" key="1">
    <source>
        <dbReference type="SAM" id="Phobius"/>
    </source>
</evidence>
<keyword evidence="1" id="KW-1133">Transmembrane helix</keyword>
<organism evidence="4 5">
    <name type="scientific">Winogradskyella bathintestinalis</name>
    <dbReference type="NCBI Taxonomy" id="3035208"/>
    <lineage>
        <taxon>Bacteria</taxon>
        <taxon>Pseudomonadati</taxon>
        <taxon>Bacteroidota</taxon>
        <taxon>Flavobacteriia</taxon>
        <taxon>Flavobacteriales</taxon>
        <taxon>Flavobacteriaceae</taxon>
        <taxon>Winogradskyella</taxon>
    </lineage>
</organism>
<evidence type="ECO:0000313" key="5">
    <source>
        <dbReference type="Proteomes" id="UP001231197"/>
    </source>
</evidence>
<evidence type="ECO:0000259" key="2">
    <source>
        <dbReference type="Pfam" id="PF04773"/>
    </source>
</evidence>
<feature type="transmembrane region" description="Helical" evidence="1">
    <location>
        <begin position="73"/>
        <end position="94"/>
    </location>
</feature>
<feature type="domain" description="Protein FecR C-terminal" evidence="3">
    <location>
        <begin position="233"/>
        <end position="297"/>
    </location>
</feature>
<dbReference type="Gene3D" id="2.60.120.1440">
    <property type="match status" value="1"/>
</dbReference>
<reference evidence="4 5" key="1">
    <citation type="journal article" date="2023" name="Int. J. Syst. Evol. Microbiol.">
        <title>Winogradskyella bathintestinalis sp. nov., isolated from the intestine of the deep-sea loosejaw dragonfish, Malacosteus niger.</title>
        <authorList>
            <person name="Uniacke-Lowe S."/>
            <person name="Johnson C.N."/>
            <person name="Stanton C."/>
            <person name="Hill C."/>
            <person name="Ross P."/>
        </authorList>
    </citation>
    <scope>NUCLEOTIDE SEQUENCE [LARGE SCALE GENOMIC DNA]</scope>
    <source>
        <strain evidence="4 5">APC 3343</strain>
    </source>
</reference>
<dbReference type="PIRSF" id="PIRSF018266">
    <property type="entry name" value="FecR"/>
    <property type="match status" value="1"/>
</dbReference>
<protein>
    <submittedName>
        <fullName evidence="4">FecR family protein</fullName>
    </submittedName>
</protein>
<dbReference type="Pfam" id="PF16344">
    <property type="entry name" value="FecR_C"/>
    <property type="match status" value="1"/>
</dbReference>
<dbReference type="Pfam" id="PF04773">
    <property type="entry name" value="FecR"/>
    <property type="match status" value="1"/>
</dbReference>
<dbReference type="PANTHER" id="PTHR30273">
    <property type="entry name" value="PERIPLASMIC SIGNAL SENSOR AND SIGMA FACTOR ACTIVATOR FECR-RELATED"/>
    <property type="match status" value="1"/>
</dbReference>
<comment type="caution">
    <text evidence="4">The sequence shown here is derived from an EMBL/GenBank/DDBJ whole genome shotgun (WGS) entry which is preliminary data.</text>
</comment>
<keyword evidence="1" id="KW-0812">Transmembrane</keyword>
<dbReference type="RefSeq" id="WP_290205404.1">
    <property type="nucleotide sequence ID" value="NZ_JASDDK010000001.1"/>
</dbReference>